<protein>
    <submittedName>
        <fullName evidence="2">Uncharacterized protein</fullName>
    </submittedName>
</protein>
<gene>
    <name evidence="2" type="ORF">ILEXP_LOCUS23743</name>
</gene>
<evidence type="ECO:0000256" key="1">
    <source>
        <dbReference type="SAM" id="MobiDB-lite"/>
    </source>
</evidence>
<reference evidence="2 3" key="1">
    <citation type="submission" date="2024-02" db="EMBL/GenBank/DDBJ databases">
        <authorList>
            <person name="Vignale AGUSTIN F."/>
            <person name="Sosa J E."/>
            <person name="Modenutti C."/>
        </authorList>
    </citation>
    <scope>NUCLEOTIDE SEQUENCE [LARGE SCALE GENOMIC DNA]</scope>
</reference>
<feature type="region of interest" description="Disordered" evidence="1">
    <location>
        <begin position="1"/>
        <end position="68"/>
    </location>
</feature>
<feature type="compositionally biased region" description="Basic and acidic residues" evidence="1">
    <location>
        <begin position="54"/>
        <end position="66"/>
    </location>
</feature>
<evidence type="ECO:0000313" key="3">
    <source>
        <dbReference type="Proteomes" id="UP001642360"/>
    </source>
</evidence>
<accession>A0ABC8SDQ3</accession>
<keyword evidence="3" id="KW-1185">Reference proteome</keyword>
<feature type="compositionally biased region" description="Basic and acidic residues" evidence="1">
    <location>
        <begin position="1"/>
        <end position="22"/>
    </location>
</feature>
<organism evidence="2 3">
    <name type="scientific">Ilex paraguariensis</name>
    <name type="common">yerba mate</name>
    <dbReference type="NCBI Taxonomy" id="185542"/>
    <lineage>
        <taxon>Eukaryota</taxon>
        <taxon>Viridiplantae</taxon>
        <taxon>Streptophyta</taxon>
        <taxon>Embryophyta</taxon>
        <taxon>Tracheophyta</taxon>
        <taxon>Spermatophyta</taxon>
        <taxon>Magnoliopsida</taxon>
        <taxon>eudicotyledons</taxon>
        <taxon>Gunneridae</taxon>
        <taxon>Pentapetalae</taxon>
        <taxon>asterids</taxon>
        <taxon>campanulids</taxon>
        <taxon>Aquifoliales</taxon>
        <taxon>Aquifoliaceae</taxon>
        <taxon>Ilex</taxon>
    </lineage>
</organism>
<name>A0ABC8SDQ3_9AQUA</name>
<sequence>MEANKEGREQQQQERKAADSDGKTTSLVDPMTKAREVLREAIITETGEGGDNSGAEKEEAAKKHPDQFLVFSRAVHNVDSSLE</sequence>
<proteinExistence type="predicted"/>
<comment type="caution">
    <text evidence="2">The sequence shown here is derived from an EMBL/GenBank/DDBJ whole genome shotgun (WGS) entry which is preliminary data.</text>
</comment>
<dbReference type="EMBL" id="CAUOFW020002685">
    <property type="protein sequence ID" value="CAK9155341.1"/>
    <property type="molecule type" value="Genomic_DNA"/>
</dbReference>
<evidence type="ECO:0000313" key="2">
    <source>
        <dbReference type="EMBL" id="CAK9155341.1"/>
    </source>
</evidence>
<dbReference type="Proteomes" id="UP001642360">
    <property type="component" value="Unassembled WGS sequence"/>
</dbReference>
<dbReference type="AlphaFoldDB" id="A0ABC8SDQ3"/>